<evidence type="ECO:0000256" key="1">
    <source>
        <dbReference type="ARBA" id="ARBA00009518"/>
    </source>
</evidence>
<dbReference type="GO" id="GO:0004520">
    <property type="term" value="F:DNA endonuclease activity"/>
    <property type="evidence" value="ECO:0007669"/>
    <property type="project" value="InterPro"/>
</dbReference>
<dbReference type="GO" id="GO:0006310">
    <property type="term" value="P:DNA recombination"/>
    <property type="evidence" value="ECO:0007669"/>
    <property type="project" value="UniProtKB-KW"/>
</dbReference>
<dbReference type="InterPro" id="IPR012337">
    <property type="entry name" value="RNaseH-like_sf"/>
</dbReference>
<keyword evidence="6" id="KW-0234">DNA repair</keyword>
<evidence type="ECO:0000256" key="5">
    <source>
        <dbReference type="ARBA" id="ARBA00023172"/>
    </source>
</evidence>
<dbReference type="AlphaFoldDB" id="A0AAU8KBK7"/>
<keyword evidence="3" id="KW-0460">Magnesium</keyword>
<evidence type="ECO:0000256" key="3">
    <source>
        <dbReference type="ARBA" id="ARBA00022842"/>
    </source>
</evidence>
<name>A0AAU8KBK7_9ACTN</name>
<dbReference type="RefSeq" id="WP_354596120.1">
    <property type="nucleotide sequence ID" value="NZ_CP136798.1"/>
</dbReference>
<evidence type="ECO:0000256" key="4">
    <source>
        <dbReference type="ARBA" id="ARBA00023125"/>
    </source>
</evidence>
<evidence type="ECO:0000256" key="2">
    <source>
        <dbReference type="ARBA" id="ARBA00022763"/>
    </source>
</evidence>
<evidence type="ECO:0000313" key="7">
    <source>
        <dbReference type="EMBL" id="XCN12291.1"/>
    </source>
</evidence>
<proteinExistence type="inferred from homology"/>
<dbReference type="GO" id="GO:0006281">
    <property type="term" value="P:DNA repair"/>
    <property type="evidence" value="ECO:0007669"/>
    <property type="project" value="UniProtKB-KW"/>
</dbReference>
<accession>A0AAU8KBK7</accession>
<keyword evidence="2" id="KW-0227">DNA damage</keyword>
<protein>
    <submittedName>
        <fullName evidence="7">Crossover junction endodeoxyribonuclease RuvC</fullName>
    </submittedName>
</protein>
<evidence type="ECO:0000256" key="6">
    <source>
        <dbReference type="ARBA" id="ARBA00023204"/>
    </source>
</evidence>
<dbReference type="InterPro" id="IPR036397">
    <property type="entry name" value="RNaseH_sf"/>
</dbReference>
<keyword evidence="4" id="KW-0238">DNA-binding</keyword>
<dbReference type="SUPFAM" id="SSF53098">
    <property type="entry name" value="Ribonuclease H-like"/>
    <property type="match status" value="1"/>
</dbReference>
<dbReference type="Pfam" id="PF02075">
    <property type="entry name" value="RuvC"/>
    <property type="match status" value="1"/>
</dbReference>
<organism evidence="7">
    <name type="scientific">Streptomyces sp. JL1001</name>
    <dbReference type="NCBI Taxonomy" id="3078227"/>
    <lineage>
        <taxon>Bacteria</taxon>
        <taxon>Bacillati</taxon>
        <taxon>Actinomycetota</taxon>
        <taxon>Actinomycetes</taxon>
        <taxon>Kitasatosporales</taxon>
        <taxon>Streptomycetaceae</taxon>
        <taxon>Streptomyces</taxon>
    </lineage>
</organism>
<dbReference type="Gene3D" id="3.30.420.10">
    <property type="entry name" value="Ribonuclease H-like superfamily/Ribonuclease H"/>
    <property type="match status" value="1"/>
</dbReference>
<gene>
    <name evidence="7" type="ORF">R1Y80_00960</name>
</gene>
<keyword evidence="5" id="KW-0233">DNA recombination</keyword>
<sequence>MTIPGLIAPGALARAAVAPVGLRVIGLDLSLTSTGVCLPDGSTFRIKTRSKDGDRRLLQIRTAVRTAVCEHEPDVAVVEDLPKHAMAAGLTAKVHGVVLCELLDAGVPYAYVVPATLKSYACDHGNADKERMAAAAYLAAGAEFADDKGGDQCDAWWLRAAGHDALGAPLFSMPQAQRDRLTKVTWPADLLQNSPKGQTS</sequence>
<dbReference type="GO" id="GO:0003677">
    <property type="term" value="F:DNA binding"/>
    <property type="evidence" value="ECO:0007669"/>
    <property type="project" value="UniProtKB-KW"/>
</dbReference>
<dbReference type="EMBL" id="CP136798">
    <property type="protein sequence ID" value="XCN12291.1"/>
    <property type="molecule type" value="Genomic_DNA"/>
</dbReference>
<comment type="similarity">
    <text evidence="1">Belongs to the RuvC family.</text>
</comment>
<reference evidence="7" key="1">
    <citation type="submission" date="2023-10" db="EMBL/GenBank/DDBJ databases">
        <title>Complete genome sequence of Streptomyces sp. JL1001.</title>
        <authorList>
            <person name="Jiang L."/>
        </authorList>
    </citation>
    <scope>NUCLEOTIDE SEQUENCE</scope>
    <source>
        <strain evidence="7">JL1001</strain>
    </source>
</reference>
<dbReference type="InterPro" id="IPR002176">
    <property type="entry name" value="X-over_junc_endoDNase_RuvC"/>
</dbReference>